<keyword evidence="2" id="KW-1185">Reference proteome</keyword>
<evidence type="ECO:0000313" key="2">
    <source>
        <dbReference type="Proteomes" id="UP000535890"/>
    </source>
</evidence>
<sequence>MSEHLDRLVALHEAQLADLDEHRGRCFGGGLAEATAAVEQPARLRVHDLPREVVRGLAGALGVRQHGRDLEELRGAVEVALRADPGEAAPSSGRAA</sequence>
<reference evidence="1 2" key="1">
    <citation type="submission" date="2020-07" db="EMBL/GenBank/DDBJ databases">
        <title>Sequencing the genomes of 1000 actinobacteria strains.</title>
        <authorList>
            <person name="Klenk H.-P."/>
        </authorList>
    </citation>
    <scope>NUCLEOTIDE SEQUENCE [LARGE SCALE GENOMIC DNA]</scope>
    <source>
        <strain evidence="1 2">DSM 45772</strain>
    </source>
</reference>
<accession>A0A7Y9J6X0</accession>
<dbReference type="Proteomes" id="UP000535890">
    <property type="component" value="Unassembled WGS sequence"/>
</dbReference>
<proteinExistence type="predicted"/>
<organism evidence="1 2">
    <name type="scientific">Actinomycetospora corticicola</name>
    <dbReference type="NCBI Taxonomy" id="663602"/>
    <lineage>
        <taxon>Bacteria</taxon>
        <taxon>Bacillati</taxon>
        <taxon>Actinomycetota</taxon>
        <taxon>Actinomycetes</taxon>
        <taxon>Pseudonocardiales</taxon>
        <taxon>Pseudonocardiaceae</taxon>
        <taxon>Actinomycetospora</taxon>
    </lineage>
</organism>
<dbReference type="EMBL" id="JACCBN010000001">
    <property type="protein sequence ID" value="NYD36849.1"/>
    <property type="molecule type" value="Genomic_DNA"/>
</dbReference>
<name>A0A7Y9J6X0_9PSEU</name>
<dbReference type="RefSeq" id="WP_179794472.1">
    <property type="nucleotide sequence ID" value="NZ_BAABHP010000021.1"/>
</dbReference>
<comment type="caution">
    <text evidence="1">The sequence shown here is derived from an EMBL/GenBank/DDBJ whole genome shotgun (WGS) entry which is preliminary data.</text>
</comment>
<gene>
    <name evidence="1" type="ORF">BJ983_002951</name>
</gene>
<protein>
    <submittedName>
        <fullName evidence="1">Uncharacterized protein</fullName>
    </submittedName>
</protein>
<evidence type="ECO:0000313" key="1">
    <source>
        <dbReference type="EMBL" id="NYD36849.1"/>
    </source>
</evidence>
<dbReference type="AlphaFoldDB" id="A0A7Y9J6X0"/>